<proteinExistence type="predicted"/>
<protein>
    <recommendedName>
        <fullName evidence="1">peptidylprolyl isomerase</fullName>
        <ecNumber evidence="1">5.2.1.8</ecNumber>
    </recommendedName>
</protein>
<sequence length="329" mass="35843">MHFNRVVLLSAMLGLACTAHAAKPTKKPATRSSTQKAPARKAEPATPGAQTTKPKSMQEILDATQASDWRTLDPANTLYLDLASGRVVIELAPGFAPAHVANIRTLAKEGYWNGLSINRSQDNFVVQWGDAAEDDQQKKPLGTAQAKVPAEFERTGKGVKFDRLPDSDGWAPQVGFAEGFPAARDPQAGKTWLAHCYGAIGAGRDVAADSSNGTELYVVTGQSPRQLDRNITVVGRVVQGIELLSVLPRGTGPLGFYEKPEQRTAIKAIRLASEVPENDRVPLELLRTDTPAFTQLVEARRNRRDEWYKRPAGHIDLCNVPLPVRPVKK</sequence>
<keyword evidence="2" id="KW-0697">Rotamase</keyword>
<evidence type="ECO:0000256" key="4">
    <source>
        <dbReference type="SAM" id="MobiDB-lite"/>
    </source>
</evidence>
<feature type="domain" description="PPIase cyclophilin-type" evidence="6">
    <location>
        <begin position="85"/>
        <end position="271"/>
    </location>
</feature>
<evidence type="ECO:0000313" key="7">
    <source>
        <dbReference type="EMBL" id="MDR7099489.1"/>
    </source>
</evidence>
<dbReference type="Gene3D" id="2.40.100.10">
    <property type="entry name" value="Cyclophilin-like"/>
    <property type="match status" value="1"/>
</dbReference>
<evidence type="ECO:0000256" key="2">
    <source>
        <dbReference type="ARBA" id="ARBA00023110"/>
    </source>
</evidence>
<dbReference type="PANTHER" id="PTHR43246">
    <property type="entry name" value="PEPTIDYL-PROLYL CIS-TRANS ISOMERASE CYP38, CHLOROPLASTIC"/>
    <property type="match status" value="1"/>
</dbReference>
<evidence type="ECO:0000256" key="3">
    <source>
        <dbReference type="ARBA" id="ARBA00023235"/>
    </source>
</evidence>
<feature type="region of interest" description="Disordered" evidence="4">
    <location>
        <begin position="20"/>
        <end position="57"/>
    </location>
</feature>
<accession>A0ABU1VPT5</accession>
<keyword evidence="3 7" id="KW-0413">Isomerase</keyword>
<keyword evidence="8" id="KW-1185">Reference proteome</keyword>
<dbReference type="GO" id="GO:0003755">
    <property type="term" value="F:peptidyl-prolyl cis-trans isomerase activity"/>
    <property type="evidence" value="ECO:0007669"/>
    <property type="project" value="UniProtKB-EC"/>
</dbReference>
<gene>
    <name evidence="7" type="ORF">J2X04_001836</name>
</gene>
<comment type="caution">
    <text evidence="7">The sequence shown here is derived from an EMBL/GenBank/DDBJ whole genome shotgun (WGS) entry which is preliminary data.</text>
</comment>
<evidence type="ECO:0000256" key="1">
    <source>
        <dbReference type="ARBA" id="ARBA00013194"/>
    </source>
</evidence>
<evidence type="ECO:0000259" key="6">
    <source>
        <dbReference type="PROSITE" id="PS50072"/>
    </source>
</evidence>
<dbReference type="InterPro" id="IPR029000">
    <property type="entry name" value="Cyclophilin-like_dom_sf"/>
</dbReference>
<keyword evidence="5" id="KW-0732">Signal</keyword>
<feature type="signal peptide" evidence="5">
    <location>
        <begin position="1"/>
        <end position="21"/>
    </location>
</feature>
<reference evidence="7 8" key="1">
    <citation type="submission" date="2023-07" db="EMBL/GenBank/DDBJ databases">
        <title>Sorghum-associated microbial communities from plants grown in Nebraska, USA.</title>
        <authorList>
            <person name="Schachtman D."/>
        </authorList>
    </citation>
    <scope>NUCLEOTIDE SEQUENCE [LARGE SCALE GENOMIC DNA]</scope>
    <source>
        <strain evidence="7 8">BE187</strain>
    </source>
</reference>
<organism evidence="7 8">
    <name type="scientific">Agrilutibacter niabensis</name>
    <dbReference type="NCBI Taxonomy" id="380628"/>
    <lineage>
        <taxon>Bacteria</taxon>
        <taxon>Pseudomonadati</taxon>
        <taxon>Pseudomonadota</taxon>
        <taxon>Gammaproteobacteria</taxon>
        <taxon>Lysobacterales</taxon>
        <taxon>Lysobacteraceae</taxon>
        <taxon>Agrilutibacter</taxon>
    </lineage>
</organism>
<dbReference type="InterPro" id="IPR002130">
    <property type="entry name" value="Cyclophilin-type_PPIase_dom"/>
</dbReference>
<dbReference type="SUPFAM" id="SSF50891">
    <property type="entry name" value="Cyclophilin-like"/>
    <property type="match status" value="1"/>
</dbReference>
<dbReference type="Pfam" id="PF00160">
    <property type="entry name" value="Pro_isomerase"/>
    <property type="match status" value="1"/>
</dbReference>
<dbReference type="Proteomes" id="UP001267878">
    <property type="component" value="Unassembled WGS sequence"/>
</dbReference>
<dbReference type="PROSITE" id="PS50072">
    <property type="entry name" value="CSA_PPIASE_2"/>
    <property type="match status" value="1"/>
</dbReference>
<feature type="chain" id="PRO_5045646108" description="peptidylprolyl isomerase" evidence="5">
    <location>
        <begin position="22"/>
        <end position="329"/>
    </location>
</feature>
<dbReference type="InterPro" id="IPR044665">
    <property type="entry name" value="E_coli_cyclophilin_A-like"/>
</dbReference>
<name>A0ABU1VPT5_9GAMM</name>
<dbReference type="EC" id="5.2.1.8" evidence="1"/>
<dbReference type="PROSITE" id="PS51257">
    <property type="entry name" value="PROKAR_LIPOPROTEIN"/>
    <property type="match status" value="1"/>
</dbReference>
<evidence type="ECO:0000313" key="8">
    <source>
        <dbReference type="Proteomes" id="UP001267878"/>
    </source>
</evidence>
<evidence type="ECO:0000256" key="5">
    <source>
        <dbReference type="SAM" id="SignalP"/>
    </source>
</evidence>
<dbReference type="EMBL" id="JAVDVW010000001">
    <property type="protein sequence ID" value="MDR7099489.1"/>
    <property type="molecule type" value="Genomic_DNA"/>
</dbReference>